<dbReference type="SUPFAM" id="SSF53774">
    <property type="entry name" value="Glutaminase/Asparaginase"/>
    <property type="match status" value="1"/>
</dbReference>
<dbReference type="Pfam" id="PF00710">
    <property type="entry name" value="Asparaginase"/>
    <property type="match status" value="1"/>
</dbReference>
<dbReference type="PRINTS" id="PR00139">
    <property type="entry name" value="ASNGLNASE"/>
</dbReference>
<dbReference type="Gene3D" id="3.40.50.1170">
    <property type="entry name" value="L-asparaginase, N-terminal domain"/>
    <property type="match status" value="1"/>
</dbReference>
<dbReference type="InterPro" id="IPR040919">
    <property type="entry name" value="Asparaginase_C"/>
</dbReference>
<proteinExistence type="predicted"/>
<gene>
    <name evidence="4" type="primary">ansA</name>
    <name evidence="4" type="ORF">GM173_07085</name>
</gene>
<dbReference type="InterPro" id="IPR041725">
    <property type="entry name" value="L-asparaginase_I"/>
</dbReference>
<dbReference type="GO" id="GO:0004067">
    <property type="term" value="F:asparaginase activity"/>
    <property type="evidence" value="ECO:0007669"/>
    <property type="project" value="UniProtKB-EC"/>
</dbReference>
<dbReference type="Pfam" id="PF17763">
    <property type="entry name" value="Asparaginase_C"/>
    <property type="match status" value="1"/>
</dbReference>
<dbReference type="Proteomes" id="UP001195660">
    <property type="component" value="Unassembled WGS sequence"/>
</dbReference>
<evidence type="ECO:0000256" key="1">
    <source>
        <dbReference type="PROSITE-ProRule" id="PRU10100"/>
    </source>
</evidence>
<dbReference type="InterPro" id="IPR037152">
    <property type="entry name" value="L-asparaginase_N_sf"/>
</dbReference>
<dbReference type="InterPro" id="IPR027474">
    <property type="entry name" value="L-asparaginase_N"/>
</dbReference>
<dbReference type="EMBL" id="WOFE01000002">
    <property type="protein sequence ID" value="MBM5571344.1"/>
    <property type="molecule type" value="Genomic_DNA"/>
</dbReference>
<keyword evidence="5" id="KW-1185">Reference proteome</keyword>
<reference evidence="4 5" key="1">
    <citation type="submission" date="2019-11" db="EMBL/GenBank/DDBJ databases">
        <title>Novel Deefgea species.</title>
        <authorList>
            <person name="Han J.-H."/>
        </authorList>
    </citation>
    <scope>NUCLEOTIDE SEQUENCE [LARGE SCALE GENOMIC DNA]</scope>
    <source>
        <strain evidence="4 5">LMG 24817</strain>
    </source>
</reference>
<sequence>MPTPKLAAHRILCLYTGGTIGCMPSPLGLAPAAGILQQPLQQLTRASHRQTIELTLREYPQLLDSSSMQAKDWLRIAQDIHNAYDHFDGFIVLHGTDTLAWTAAALHWQLAHIAKPVVITGSQRPWHQAGTDAIANVELALQAATGEQTGVIVAFGGQLLPGYAVKKLDADADAAFAAPNWDGIWPNIPRENYHFQALDPSLAILPIKLFPGTESWLAHSLTRPDIKGIVIESYGSGNLPSNTPLESALLQLAQQGTVVINCTQCLRGEVRQGHYAAGNFMQQIKALPAGKMSIEAATTWLYTAIKPDSTQDSLAKAWQSAQLVV</sequence>
<dbReference type="SMART" id="SM00870">
    <property type="entry name" value="Asparaginase"/>
    <property type="match status" value="1"/>
</dbReference>
<comment type="caution">
    <text evidence="4">The sequence shown here is derived from an EMBL/GenBank/DDBJ whole genome shotgun (WGS) entry which is preliminary data.</text>
</comment>
<dbReference type="SFLD" id="SFLDS00057">
    <property type="entry name" value="Glutaminase/Asparaginase"/>
    <property type="match status" value="1"/>
</dbReference>
<dbReference type="PROSITE" id="PS51732">
    <property type="entry name" value="ASN_GLN_ASE_3"/>
    <property type="match status" value="1"/>
</dbReference>
<dbReference type="PROSITE" id="PS51257">
    <property type="entry name" value="PROKAR_LIPOPROTEIN"/>
    <property type="match status" value="1"/>
</dbReference>
<feature type="domain" description="L-asparaginase N-terminal" evidence="2">
    <location>
        <begin position="10"/>
        <end position="181"/>
    </location>
</feature>
<dbReference type="PIRSF" id="PIRSF001220">
    <property type="entry name" value="L-ASNase_gatD"/>
    <property type="match status" value="1"/>
</dbReference>
<accession>A0ABS2CB21</accession>
<dbReference type="Gene3D" id="3.40.50.40">
    <property type="match status" value="1"/>
</dbReference>
<dbReference type="PANTHER" id="PTHR11707:SF28">
    <property type="entry name" value="60 KDA LYSOPHOSPHOLIPASE"/>
    <property type="match status" value="1"/>
</dbReference>
<protein>
    <submittedName>
        <fullName evidence="4">Asparaginase</fullName>
        <ecNumber evidence="4">3.5.1.1</ecNumber>
    </submittedName>
</protein>
<organism evidence="4 5">
    <name type="scientific">Deefgea chitinilytica</name>
    <dbReference type="NCBI Taxonomy" id="570276"/>
    <lineage>
        <taxon>Bacteria</taxon>
        <taxon>Pseudomonadati</taxon>
        <taxon>Pseudomonadota</taxon>
        <taxon>Betaproteobacteria</taxon>
        <taxon>Neisseriales</taxon>
        <taxon>Chitinibacteraceae</taxon>
        <taxon>Deefgea</taxon>
    </lineage>
</organism>
<evidence type="ECO:0000313" key="5">
    <source>
        <dbReference type="Proteomes" id="UP001195660"/>
    </source>
</evidence>
<dbReference type="CDD" id="cd08963">
    <property type="entry name" value="L-asparaginase_I"/>
    <property type="match status" value="1"/>
</dbReference>
<dbReference type="InterPro" id="IPR036152">
    <property type="entry name" value="Asp/glu_Ase-like_sf"/>
</dbReference>
<dbReference type="InterPro" id="IPR027475">
    <property type="entry name" value="Asparaginase/glutaminase_AS2"/>
</dbReference>
<feature type="active site" evidence="1">
    <location>
        <position position="96"/>
    </location>
</feature>
<dbReference type="RefSeq" id="WP_203570665.1">
    <property type="nucleotide sequence ID" value="NZ_WOFE01000002.1"/>
</dbReference>
<dbReference type="InterPro" id="IPR027473">
    <property type="entry name" value="L-asparaginase_C"/>
</dbReference>
<evidence type="ECO:0000313" key="4">
    <source>
        <dbReference type="EMBL" id="MBM5571344.1"/>
    </source>
</evidence>
<evidence type="ECO:0000259" key="2">
    <source>
        <dbReference type="Pfam" id="PF00710"/>
    </source>
</evidence>
<name>A0ABS2CB21_9NEIS</name>
<dbReference type="EC" id="3.5.1.1" evidence="4"/>
<dbReference type="PIRSF" id="PIRSF500176">
    <property type="entry name" value="L_ASNase"/>
    <property type="match status" value="1"/>
</dbReference>
<feature type="domain" description="Asparaginase/glutaminase C-terminal" evidence="3">
    <location>
        <begin position="207"/>
        <end position="313"/>
    </location>
</feature>
<dbReference type="PANTHER" id="PTHR11707">
    <property type="entry name" value="L-ASPARAGINASE"/>
    <property type="match status" value="1"/>
</dbReference>
<keyword evidence="4" id="KW-0378">Hydrolase</keyword>
<dbReference type="InterPro" id="IPR006034">
    <property type="entry name" value="Asparaginase/glutaminase-like"/>
</dbReference>
<dbReference type="PROSITE" id="PS00917">
    <property type="entry name" value="ASN_GLN_ASE_2"/>
    <property type="match status" value="1"/>
</dbReference>
<evidence type="ECO:0000259" key="3">
    <source>
        <dbReference type="Pfam" id="PF17763"/>
    </source>
</evidence>